<dbReference type="RefSeq" id="WP_349217770.1">
    <property type="nucleotide sequence ID" value="NZ_JBBMFD010000001.1"/>
</dbReference>
<feature type="transmembrane region" description="Helical" evidence="1">
    <location>
        <begin position="38"/>
        <end position="57"/>
    </location>
</feature>
<gene>
    <name evidence="2" type="ORF">WMO26_01575</name>
</gene>
<keyword evidence="1" id="KW-0812">Transmembrane</keyword>
<dbReference type="InterPro" id="IPR014245">
    <property type="entry name" value="Spore_III_AF"/>
</dbReference>
<evidence type="ECO:0000256" key="1">
    <source>
        <dbReference type="SAM" id="Phobius"/>
    </source>
</evidence>
<accession>A0ABV1DWT4</accession>
<sequence length="162" mass="17326">MIEMLKAWAVTLCAGAVVAALAKMLIPSGKMEKMFQMVLGVFFLCCLISPFLSMKGLSLNLDVSSFQEESAQVGGRLADQVNAQIRSQIEKRISALAQERLDALQVRPKKIAVDMDIAEDGGISMKQVTVLLTEKDASKKEAVGTALQSALGLNPVVTVAGE</sequence>
<comment type="caution">
    <text evidence="2">The sequence shown here is derived from an EMBL/GenBank/DDBJ whole genome shotgun (WGS) entry which is preliminary data.</text>
</comment>
<protein>
    <submittedName>
        <fullName evidence="2">Stage III sporulation protein AF</fullName>
    </submittedName>
</protein>
<evidence type="ECO:0000313" key="3">
    <source>
        <dbReference type="Proteomes" id="UP001489509"/>
    </source>
</evidence>
<keyword evidence="3" id="KW-1185">Reference proteome</keyword>
<proteinExistence type="predicted"/>
<reference evidence="2 3" key="1">
    <citation type="submission" date="2024-03" db="EMBL/GenBank/DDBJ databases">
        <title>Human intestinal bacterial collection.</title>
        <authorList>
            <person name="Pauvert C."/>
            <person name="Hitch T.C.A."/>
            <person name="Clavel T."/>
        </authorList>
    </citation>
    <scope>NUCLEOTIDE SEQUENCE [LARGE SCALE GENOMIC DNA]</scope>
    <source>
        <strain evidence="2 3">CLA-JM-H44</strain>
    </source>
</reference>
<dbReference type="EMBL" id="JBBMFD010000001">
    <property type="protein sequence ID" value="MEQ2439512.1"/>
    <property type="molecule type" value="Genomic_DNA"/>
</dbReference>
<name>A0ABV1DWT4_9FIRM</name>
<dbReference type="Proteomes" id="UP001489509">
    <property type="component" value="Unassembled WGS sequence"/>
</dbReference>
<keyword evidence="1" id="KW-1133">Transmembrane helix</keyword>
<evidence type="ECO:0000313" key="2">
    <source>
        <dbReference type="EMBL" id="MEQ2439512.1"/>
    </source>
</evidence>
<dbReference type="Pfam" id="PF09581">
    <property type="entry name" value="Spore_III_AF"/>
    <property type="match status" value="1"/>
</dbReference>
<keyword evidence="1" id="KW-0472">Membrane</keyword>
<organism evidence="2 3">
    <name type="scientific">Solibaculum intestinale</name>
    <dbReference type="NCBI Taxonomy" id="3133165"/>
    <lineage>
        <taxon>Bacteria</taxon>
        <taxon>Bacillati</taxon>
        <taxon>Bacillota</taxon>
        <taxon>Clostridia</taxon>
        <taxon>Eubacteriales</taxon>
        <taxon>Oscillospiraceae</taxon>
        <taxon>Solibaculum</taxon>
    </lineage>
</organism>